<dbReference type="STRING" id="76193.A0A194RDR7"/>
<gene>
    <name evidence="1" type="ORF">RR48_10029</name>
</gene>
<dbReference type="AlphaFoldDB" id="A0A194RDR7"/>
<dbReference type="PANTHER" id="PTHR37159:SF1">
    <property type="entry name" value="GH11867P"/>
    <property type="match status" value="1"/>
</dbReference>
<organism evidence="1 2">
    <name type="scientific">Papilio machaon</name>
    <name type="common">Old World swallowtail butterfly</name>
    <dbReference type="NCBI Taxonomy" id="76193"/>
    <lineage>
        <taxon>Eukaryota</taxon>
        <taxon>Metazoa</taxon>
        <taxon>Ecdysozoa</taxon>
        <taxon>Arthropoda</taxon>
        <taxon>Hexapoda</taxon>
        <taxon>Insecta</taxon>
        <taxon>Pterygota</taxon>
        <taxon>Neoptera</taxon>
        <taxon>Endopterygota</taxon>
        <taxon>Lepidoptera</taxon>
        <taxon>Glossata</taxon>
        <taxon>Ditrysia</taxon>
        <taxon>Papilionoidea</taxon>
        <taxon>Papilionidae</taxon>
        <taxon>Papilioninae</taxon>
        <taxon>Papilio</taxon>
    </lineage>
</organism>
<dbReference type="EMBL" id="KQ460323">
    <property type="protein sequence ID" value="KPJ15983.1"/>
    <property type="molecule type" value="Genomic_DNA"/>
</dbReference>
<dbReference type="InParanoid" id="A0A194RDR7"/>
<proteinExistence type="predicted"/>
<accession>A0A194RDR7</accession>
<sequence>MDGWMDVCLLEVEDFVDQLLSKEAAESPSDVKTADNLILTLPKWYDEEKFNHSWESVYKVRRRHILMSKAAMLKGQGIICQRDLALTLFGFIGFTFLKPEKFGVETLEKDDWEAYNQFWRVIGYMIGIEER</sequence>
<dbReference type="PANTHER" id="PTHR37159">
    <property type="entry name" value="GH11867P"/>
    <property type="match status" value="1"/>
</dbReference>
<protein>
    <submittedName>
        <fullName evidence="1">Uncharacterized protein</fullName>
    </submittedName>
</protein>
<name>A0A194RDR7_PAPMA</name>
<evidence type="ECO:0000313" key="1">
    <source>
        <dbReference type="EMBL" id="KPJ15983.1"/>
    </source>
</evidence>
<evidence type="ECO:0000313" key="2">
    <source>
        <dbReference type="Proteomes" id="UP000053240"/>
    </source>
</evidence>
<reference evidence="1 2" key="1">
    <citation type="journal article" date="2015" name="Nat. Commun.">
        <title>Outbred genome sequencing and CRISPR/Cas9 gene editing in butterflies.</title>
        <authorList>
            <person name="Li X."/>
            <person name="Fan D."/>
            <person name="Zhang W."/>
            <person name="Liu G."/>
            <person name="Zhang L."/>
            <person name="Zhao L."/>
            <person name="Fang X."/>
            <person name="Chen L."/>
            <person name="Dong Y."/>
            <person name="Chen Y."/>
            <person name="Ding Y."/>
            <person name="Zhao R."/>
            <person name="Feng M."/>
            <person name="Zhu Y."/>
            <person name="Feng Y."/>
            <person name="Jiang X."/>
            <person name="Zhu D."/>
            <person name="Xiang H."/>
            <person name="Feng X."/>
            <person name="Li S."/>
            <person name="Wang J."/>
            <person name="Zhang G."/>
            <person name="Kronforst M.R."/>
            <person name="Wang W."/>
        </authorList>
    </citation>
    <scope>NUCLEOTIDE SEQUENCE [LARGE SCALE GENOMIC DNA]</scope>
    <source>
        <strain evidence="1">Ya'a_city_454_Pm</strain>
        <tissue evidence="1">Whole body</tissue>
    </source>
</reference>
<keyword evidence="2" id="KW-1185">Reference proteome</keyword>
<dbReference type="Proteomes" id="UP000053240">
    <property type="component" value="Unassembled WGS sequence"/>
</dbReference>